<sequence>MKVRLGYSDRIVEIDDKVVHVFKGKLVSAPLSEVVNYYLKGEGLLPPAIKALVPDIIRVLLNTGEFHGEVPSIAEYGHGLSS</sequence>
<dbReference type="RefSeq" id="WP_068664074.1">
    <property type="nucleotide sequence ID" value="NZ_CP015520.1"/>
</dbReference>
<evidence type="ECO:0000313" key="1">
    <source>
        <dbReference type="EMBL" id="ANF21897.1"/>
    </source>
</evidence>
<reference evidence="2" key="1">
    <citation type="journal article" date="2016" name="Syst. Appl. Microbiol.">
        <title>Thermococcus piezophilus sp. nov., a novel hyperthermophilic and piezophilic archaeon with a broad pressure range for growth, isolated from a deepest hydrothermal vent at the Mid-Cayman Rise.</title>
        <authorList>
            <person name="Dalmasso C."/>
            <person name="Oger P."/>
            <person name="Selva G."/>
            <person name="Courtine D."/>
            <person name="L'Haridon S."/>
            <person name="Garlaschelli A."/>
            <person name="Roussel E."/>
            <person name="Miyazaki J."/>
            <person name="Reveillaud J."/>
            <person name="Jebbar M."/>
            <person name="Takai K."/>
            <person name="Maignien L."/>
            <person name="Alain K."/>
        </authorList>
    </citation>
    <scope>NUCLEOTIDE SEQUENCE [LARGE SCALE GENOMIC DNA]</scope>
    <source>
        <strain evidence="2">CDGS</strain>
    </source>
</reference>
<dbReference type="OrthoDB" id="86183at2157"/>
<dbReference type="STRING" id="1712654.A7C91_00795"/>
<accession>A0A172WEP9</accession>
<protein>
    <submittedName>
        <fullName evidence="1">Uncharacterized protein</fullName>
    </submittedName>
</protein>
<organism evidence="1 2">
    <name type="scientific">Thermococcus piezophilus</name>
    <dbReference type="NCBI Taxonomy" id="1712654"/>
    <lineage>
        <taxon>Archaea</taxon>
        <taxon>Methanobacteriati</taxon>
        <taxon>Methanobacteriota</taxon>
        <taxon>Thermococci</taxon>
        <taxon>Thermococcales</taxon>
        <taxon>Thermococcaceae</taxon>
        <taxon>Thermococcus</taxon>
    </lineage>
</organism>
<name>A0A172WEP9_9EURY</name>
<evidence type="ECO:0000313" key="2">
    <source>
        <dbReference type="Proteomes" id="UP000076969"/>
    </source>
</evidence>
<dbReference type="Proteomes" id="UP000076969">
    <property type="component" value="Chromosome"/>
</dbReference>
<gene>
    <name evidence="1" type="ORF">A7C91_00795</name>
</gene>
<dbReference type="GeneID" id="28494687"/>
<keyword evidence="2" id="KW-1185">Reference proteome</keyword>
<proteinExistence type="predicted"/>
<dbReference type="AlphaFoldDB" id="A0A172WEP9"/>
<dbReference type="EMBL" id="CP015520">
    <property type="protein sequence ID" value="ANF21897.1"/>
    <property type="molecule type" value="Genomic_DNA"/>
</dbReference>
<dbReference type="KEGG" id="tpie:A7C91_00795"/>